<accession>A0ABW6KPU3</accession>
<evidence type="ECO:0000313" key="3">
    <source>
        <dbReference type="EMBL" id="MFE9169444.1"/>
    </source>
</evidence>
<dbReference type="InterPro" id="IPR000994">
    <property type="entry name" value="Pept_M24"/>
</dbReference>
<feature type="domain" description="Creatinase N-terminal" evidence="2">
    <location>
        <begin position="30"/>
        <end position="164"/>
    </location>
</feature>
<dbReference type="PANTHER" id="PTHR46112">
    <property type="entry name" value="AMINOPEPTIDASE"/>
    <property type="match status" value="1"/>
</dbReference>
<dbReference type="Pfam" id="PF01321">
    <property type="entry name" value="Creatinase_N"/>
    <property type="match status" value="1"/>
</dbReference>
<dbReference type="InterPro" id="IPR036005">
    <property type="entry name" value="Creatinase/aminopeptidase-like"/>
</dbReference>
<dbReference type="Gene3D" id="3.90.230.10">
    <property type="entry name" value="Creatinase/methionine aminopeptidase superfamily"/>
    <property type="match status" value="1"/>
</dbReference>
<dbReference type="RefSeq" id="WP_388344564.1">
    <property type="nucleotide sequence ID" value="NZ_JBIAFJ010000004.1"/>
</dbReference>
<dbReference type="Proteomes" id="UP001601197">
    <property type="component" value="Unassembled WGS sequence"/>
</dbReference>
<sequence>MSAAELERLKLIHNGEKERQTFSDAEMERRLTLLRKAMAEAEVDVTLFTSYHNIKYYSDFLYTSFGRPYALIVTADDQITVSANIDAGMPWRRTFGDNVVYTDWHRDNYIHVIRETLKGRGVAPRRIGVEHDSLPLDTLRKFEAAFPGAEFTDIAQAAMRQRMIKSDEEIVLIKEGARVGDLGGEAIRAAIHEGVSEYEVALAGTDAMVREIARAYPHTEIRDTWVWFQSGINTDGAHNWPTTRKVGRGDILSLNCFPMISGYYTALERTLFYGEPDARSLELWEINVEVHRRGLELIKPGISCAEIAHTLNEIYIAHNLLPNRTFGYGHSFGVLSHYYGREAGLELREDIDTVLQPNMVVSMEPMIMVPEGQPGAGGYREHDILVVTENGAENITKFPFGPEHNILGV</sequence>
<dbReference type="Gene3D" id="3.40.350.10">
    <property type="entry name" value="Creatinase/prolidase N-terminal domain"/>
    <property type="match status" value="1"/>
</dbReference>
<gene>
    <name evidence="3" type="ORF">ACFYNZ_07935</name>
</gene>
<dbReference type="InterPro" id="IPR050659">
    <property type="entry name" value="Peptidase_M24B"/>
</dbReference>
<name>A0ABW6KPU3_9ACTN</name>
<dbReference type="InterPro" id="IPR039394">
    <property type="entry name" value="Creatinase_C"/>
</dbReference>
<dbReference type="EMBL" id="JBIAFJ010000004">
    <property type="protein sequence ID" value="MFE9169444.1"/>
    <property type="molecule type" value="Genomic_DNA"/>
</dbReference>
<dbReference type="CDD" id="cd01090">
    <property type="entry name" value="Creatinase"/>
    <property type="match status" value="1"/>
</dbReference>
<dbReference type="InterPro" id="IPR000587">
    <property type="entry name" value="Creatinase_N"/>
</dbReference>
<feature type="domain" description="Peptidase M24" evidence="1">
    <location>
        <begin position="173"/>
        <end position="389"/>
    </location>
</feature>
<dbReference type="SUPFAM" id="SSF53092">
    <property type="entry name" value="Creatinase/prolidase N-terminal domain"/>
    <property type="match status" value="1"/>
</dbReference>
<organism evidence="3 4">
    <name type="scientific">Streptomyces kebangsaanensis</name>
    <dbReference type="NCBI Taxonomy" id="864058"/>
    <lineage>
        <taxon>Bacteria</taxon>
        <taxon>Bacillati</taxon>
        <taxon>Actinomycetota</taxon>
        <taxon>Actinomycetes</taxon>
        <taxon>Kitasatosporales</taxon>
        <taxon>Streptomycetaceae</taxon>
        <taxon>Streptomyces</taxon>
    </lineage>
</organism>
<proteinExistence type="predicted"/>
<keyword evidence="4" id="KW-1185">Reference proteome</keyword>
<protein>
    <submittedName>
        <fullName evidence="3">M24 family metallopeptidase</fullName>
    </submittedName>
</protein>
<reference evidence="3 4" key="1">
    <citation type="submission" date="2024-10" db="EMBL/GenBank/DDBJ databases">
        <title>The Natural Products Discovery Center: Release of the First 8490 Sequenced Strains for Exploring Actinobacteria Biosynthetic Diversity.</title>
        <authorList>
            <person name="Kalkreuter E."/>
            <person name="Kautsar S.A."/>
            <person name="Yang D."/>
            <person name="Bader C.D."/>
            <person name="Teijaro C.N."/>
            <person name="Fluegel L."/>
            <person name="Davis C.M."/>
            <person name="Simpson J.R."/>
            <person name="Lauterbach L."/>
            <person name="Steele A.D."/>
            <person name="Gui C."/>
            <person name="Meng S."/>
            <person name="Li G."/>
            <person name="Viehrig K."/>
            <person name="Ye F."/>
            <person name="Su P."/>
            <person name="Kiefer A.F."/>
            <person name="Nichols A."/>
            <person name="Cepeda A.J."/>
            <person name="Yan W."/>
            <person name="Fan B."/>
            <person name="Jiang Y."/>
            <person name="Adhikari A."/>
            <person name="Zheng C.-J."/>
            <person name="Schuster L."/>
            <person name="Cowan T.M."/>
            <person name="Smanski M.J."/>
            <person name="Chevrette M.G."/>
            <person name="De Carvalho L.P.S."/>
            <person name="Shen B."/>
        </authorList>
    </citation>
    <scope>NUCLEOTIDE SEQUENCE [LARGE SCALE GENOMIC DNA]</scope>
    <source>
        <strain evidence="3 4">NPDC007147</strain>
    </source>
</reference>
<evidence type="ECO:0000259" key="1">
    <source>
        <dbReference type="Pfam" id="PF00557"/>
    </source>
</evidence>
<evidence type="ECO:0000313" key="4">
    <source>
        <dbReference type="Proteomes" id="UP001601197"/>
    </source>
</evidence>
<evidence type="ECO:0000259" key="2">
    <source>
        <dbReference type="Pfam" id="PF01321"/>
    </source>
</evidence>
<dbReference type="InterPro" id="IPR029149">
    <property type="entry name" value="Creatin/AminoP/Spt16_N"/>
</dbReference>
<dbReference type="SUPFAM" id="SSF55920">
    <property type="entry name" value="Creatinase/aminopeptidase"/>
    <property type="match status" value="1"/>
</dbReference>
<dbReference type="Pfam" id="PF00557">
    <property type="entry name" value="Peptidase_M24"/>
    <property type="match status" value="1"/>
</dbReference>
<comment type="caution">
    <text evidence="3">The sequence shown here is derived from an EMBL/GenBank/DDBJ whole genome shotgun (WGS) entry which is preliminary data.</text>
</comment>
<dbReference type="PANTHER" id="PTHR46112:SF2">
    <property type="entry name" value="XAA-PRO AMINOPEPTIDASE P-RELATED"/>
    <property type="match status" value="1"/>
</dbReference>